<dbReference type="NCBIfam" id="TIGR03083">
    <property type="entry name" value="maleylpyruvate isomerase family mycothiol-dependent enzyme"/>
    <property type="match status" value="1"/>
</dbReference>
<dbReference type="EMBL" id="RPFW01000001">
    <property type="protein sequence ID" value="TVZ06984.1"/>
    <property type="molecule type" value="Genomic_DNA"/>
</dbReference>
<sequence length="197" mass="20697">MNDPREIFGRAVAQTESIIAAVRQDQAGLPTPCDEWDVRTLASHMVGVVIRVALVGEGADALKVTPFAELADDPAGSQQAGWAAAYRAAVARAAAAWADDAKLDAMFAVPRGKVPGRVALAGYVREVLAHGWDLAVATGQETELDQELGAFALAVARRSLPADGRDGIPFGPVVEVPADAGTYTQLAAWLGRTPQER</sequence>
<protein>
    <submittedName>
        <fullName evidence="2">TIGR03086 family protein</fullName>
    </submittedName>
</protein>
<evidence type="ECO:0000313" key="2">
    <source>
        <dbReference type="EMBL" id="TVZ06984.1"/>
    </source>
</evidence>
<dbReference type="RefSeq" id="WP_145852392.1">
    <property type="nucleotide sequence ID" value="NZ_RPFW01000001.1"/>
</dbReference>
<reference evidence="2 3" key="1">
    <citation type="submission" date="2018-11" db="EMBL/GenBank/DDBJ databases">
        <title>Trebonia kvetii gen.nov., sp.nov., a novel acidophilic actinobacterium, and proposal of the new actinobacterial family Treboniaceae fam. nov.</title>
        <authorList>
            <person name="Rapoport D."/>
            <person name="Sagova-Mareckova M."/>
            <person name="Sedlacek I."/>
            <person name="Provaznik J."/>
            <person name="Kralova S."/>
            <person name="Pavlinic D."/>
            <person name="Benes V."/>
            <person name="Kopecky J."/>
        </authorList>
    </citation>
    <scope>NUCLEOTIDE SEQUENCE [LARGE SCALE GENOMIC DNA]</scope>
    <source>
        <strain evidence="2 3">15Tr583</strain>
    </source>
</reference>
<dbReference type="GO" id="GO:0046872">
    <property type="term" value="F:metal ion binding"/>
    <property type="evidence" value="ECO:0007669"/>
    <property type="project" value="InterPro"/>
</dbReference>
<dbReference type="OrthoDB" id="5185819at2"/>
<dbReference type="Gene3D" id="1.20.120.450">
    <property type="entry name" value="dinb family like domain"/>
    <property type="match status" value="1"/>
</dbReference>
<dbReference type="AlphaFoldDB" id="A0A6P2C6E8"/>
<feature type="domain" description="Mycothiol-dependent maleylpyruvate isomerase metal-binding" evidence="1">
    <location>
        <begin position="10"/>
        <end position="135"/>
    </location>
</feature>
<accession>A0A6P2C6E8</accession>
<comment type="caution">
    <text evidence="2">The sequence shown here is derived from an EMBL/GenBank/DDBJ whole genome shotgun (WGS) entry which is preliminary data.</text>
</comment>
<dbReference type="InterPro" id="IPR017520">
    <property type="entry name" value="CHP03086"/>
</dbReference>
<dbReference type="InterPro" id="IPR024344">
    <property type="entry name" value="MDMPI_metal-binding"/>
</dbReference>
<name>A0A6P2C6E8_9ACTN</name>
<keyword evidence="3" id="KW-1185">Reference proteome</keyword>
<gene>
    <name evidence="2" type="ORF">EAS64_06570</name>
</gene>
<evidence type="ECO:0000313" key="3">
    <source>
        <dbReference type="Proteomes" id="UP000460272"/>
    </source>
</evidence>
<dbReference type="SUPFAM" id="SSF109854">
    <property type="entry name" value="DinB/YfiT-like putative metalloenzymes"/>
    <property type="match status" value="1"/>
</dbReference>
<proteinExistence type="predicted"/>
<dbReference type="InterPro" id="IPR034660">
    <property type="entry name" value="DinB/YfiT-like"/>
</dbReference>
<dbReference type="InterPro" id="IPR017517">
    <property type="entry name" value="Maleyloyr_isom"/>
</dbReference>
<organism evidence="2 3">
    <name type="scientific">Trebonia kvetii</name>
    <dbReference type="NCBI Taxonomy" id="2480626"/>
    <lineage>
        <taxon>Bacteria</taxon>
        <taxon>Bacillati</taxon>
        <taxon>Actinomycetota</taxon>
        <taxon>Actinomycetes</taxon>
        <taxon>Streptosporangiales</taxon>
        <taxon>Treboniaceae</taxon>
        <taxon>Trebonia</taxon>
    </lineage>
</organism>
<dbReference type="NCBIfam" id="TIGR03086">
    <property type="entry name" value="TIGR03086 family metal-binding protein"/>
    <property type="match status" value="1"/>
</dbReference>
<dbReference type="Proteomes" id="UP000460272">
    <property type="component" value="Unassembled WGS sequence"/>
</dbReference>
<dbReference type="Pfam" id="PF11716">
    <property type="entry name" value="MDMPI_N"/>
    <property type="match status" value="1"/>
</dbReference>
<evidence type="ECO:0000259" key="1">
    <source>
        <dbReference type="Pfam" id="PF11716"/>
    </source>
</evidence>